<dbReference type="SMART" id="SM00387">
    <property type="entry name" value="HATPase_c"/>
    <property type="match status" value="1"/>
</dbReference>
<evidence type="ECO:0000256" key="11">
    <source>
        <dbReference type="ARBA" id="ARBA00022989"/>
    </source>
</evidence>
<evidence type="ECO:0000313" key="17">
    <source>
        <dbReference type="EMBL" id="AVF24985.1"/>
    </source>
</evidence>
<dbReference type="GO" id="GO:0046983">
    <property type="term" value="F:protein dimerization activity"/>
    <property type="evidence" value="ECO:0007669"/>
    <property type="project" value="InterPro"/>
</dbReference>
<name>A0A2L1TWC5_9BACL</name>
<keyword evidence="12" id="KW-0902">Two-component regulatory system</keyword>
<feature type="transmembrane region" description="Helical" evidence="14">
    <location>
        <begin position="42"/>
        <end position="62"/>
    </location>
</feature>
<keyword evidence="10" id="KW-0067">ATP-binding</keyword>
<keyword evidence="9 17" id="KW-0418">Kinase</keyword>
<evidence type="ECO:0000256" key="4">
    <source>
        <dbReference type="ARBA" id="ARBA00022475"/>
    </source>
</evidence>
<dbReference type="GO" id="GO:0005524">
    <property type="term" value="F:ATP binding"/>
    <property type="evidence" value="ECO:0007669"/>
    <property type="project" value="UniProtKB-KW"/>
</dbReference>
<keyword evidence="4" id="KW-1003">Cell membrane</keyword>
<evidence type="ECO:0000256" key="3">
    <source>
        <dbReference type="ARBA" id="ARBA00012438"/>
    </source>
</evidence>
<comment type="catalytic activity">
    <reaction evidence="1">
        <text>ATP + protein L-histidine = ADP + protein N-phospho-L-histidine.</text>
        <dbReference type="EC" id="2.7.13.3"/>
    </reaction>
</comment>
<dbReference type="InterPro" id="IPR005467">
    <property type="entry name" value="His_kinase_dom"/>
</dbReference>
<dbReference type="InterPro" id="IPR003660">
    <property type="entry name" value="HAMP_dom"/>
</dbReference>
<dbReference type="CDD" id="cd06225">
    <property type="entry name" value="HAMP"/>
    <property type="match status" value="1"/>
</dbReference>
<protein>
    <recommendedName>
        <fullName evidence="3">histidine kinase</fullName>
        <ecNumber evidence="3">2.7.13.3</ecNumber>
    </recommendedName>
</protein>
<dbReference type="Pfam" id="PF02518">
    <property type="entry name" value="HATPase_c"/>
    <property type="match status" value="1"/>
</dbReference>
<dbReference type="InterPro" id="IPR050482">
    <property type="entry name" value="Sensor_HK_TwoCompSys"/>
</dbReference>
<dbReference type="SMART" id="SM00304">
    <property type="entry name" value="HAMP"/>
    <property type="match status" value="1"/>
</dbReference>
<keyword evidence="5" id="KW-0597">Phosphoprotein</keyword>
<dbReference type="CDD" id="cd16917">
    <property type="entry name" value="HATPase_UhpB-NarQ-NarX-like"/>
    <property type="match status" value="1"/>
</dbReference>
<dbReference type="SUPFAM" id="SSF55874">
    <property type="entry name" value="ATPase domain of HSP90 chaperone/DNA topoisomerase II/histidine kinase"/>
    <property type="match status" value="1"/>
</dbReference>
<feature type="domain" description="Histidine kinase" evidence="15">
    <location>
        <begin position="149"/>
        <end position="339"/>
    </location>
</feature>
<dbReference type="InterPro" id="IPR011712">
    <property type="entry name" value="Sig_transdc_His_kin_sub3_dim/P"/>
</dbReference>
<dbReference type="STRING" id="147375.BXP28_20570"/>
<evidence type="ECO:0000259" key="16">
    <source>
        <dbReference type="PROSITE" id="PS50885"/>
    </source>
</evidence>
<dbReference type="Pfam" id="PF07730">
    <property type="entry name" value="HisKA_3"/>
    <property type="match status" value="1"/>
</dbReference>
<feature type="transmembrane region" description="Helical" evidence="14">
    <location>
        <begin position="12"/>
        <end position="36"/>
    </location>
</feature>
<dbReference type="PROSITE" id="PS50109">
    <property type="entry name" value="HIS_KIN"/>
    <property type="match status" value="1"/>
</dbReference>
<evidence type="ECO:0000259" key="15">
    <source>
        <dbReference type="PROSITE" id="PS50109"/>
    </source>
</evidence>
<evidence type="ECO:0000256" key="1">
    <source>
        <dbReference type="ARBA" id="ARBA00000085"/>
    </source>
</evidence>
<dbReference type="PANTHER" id="PTHR24421:SF37">
    <property type="entry name" value="SENSOR HISTIDINE KINASE NARS"/>
    <property type="match status" value="1"/>
</dbReference>
<dbReference type="AlphaFoldDB" id="A0A2L1TWC5"/>
<keyword evidence="11 14" id="KW-1133">Transmembrane helix</keyword>
<dbReference type="EMBL" id="CP019655">
    <property type="protein sequence ID" value="AVF24985.1"/>
    <property type="molecule type" value="Genomic_DNA"/>
</dbReference>
<evidence type="ECO:0000256" key="7">
    <source>
        <dbReference type="ARBA" id="ARBA00022692"/>
    </source>
</evidence>
<reference evidence="18" key="1">
    <citation type="submission" date="2017-02" db="EMBL/GenBank/DDBJ databases">
        <title>Delineation of Paenibacillus larvae strains originating from foulbrood outbreaks.</title>
        <authorList>
            <person name="Beims H."/>
            <person name="Bunk B."/>
            <person name="Sproeer C."/>
            <person name="Mohr K.I."/>
            <person name="Pradella S."/>
            <person name="Guenther G."/>
            <person name="Rohde M."/>
            <person name="von der Ohe W."/>
            <person name="Steinert M."/>
        </authorList>
    </citation>
    <scope>NUCLEOTIDE SEQUENCE [LARGE SCALE GENOMIC DNA]</scope>
    <source>
        <strain evidence="18">Eric_III</strain>
    </source>
</reference>
<keyword evidence="13 14" id="KW-0472">Membrane</keyword>
<dbReference type="Gene3D" id="6.10.340.10">
    <property type="match status" value="1"/>
</dbReference>
<dbReference type="Gene3D" id="3.30.565.10">
    <property type="entry name" value="Histidine kinase-like ATPase, C-terminal domain"/>
    <property type="match status" value="1"/>
</dbReference>
<organism evidence="17 18">
    <name type="scientific">Paenibacillus larvae subsp. larvae</name>
    <dbReference type="NCBI Taxonomy" id="147375"/>
    <lineage>
        <taxon>Bacteria</taxon>
        <taxon>Bacillati</taxon>
        <taxon>Bacillota</taxon>
        <taxon>Bacilli</taxon>
        <taxon>Bacillales</taxon>
        <taxon>Paenibacillaceae</taxon>
        <taxon>Paenibacillus</taxon>
    </lineage>
</organism>
<dbReference type="Proteomes" id="UP000239833">
    <property type="component" value="Chromosome"/>
</dbReference>
<gene>
    <name evidence="17" type="primary">liaS2</name>
    <name evidence="17" type="ORF">ERICIII_00776</name>
</gene>
<evidence type="ECO:0000256" key="12">
    <source>
        <dbReference type="ARBA" id="ARBA00023012"/>
    </source>
</evidence>
<evidence type="ECO:0000256" key="13">
    <source>
        <dbReference type="ARBA" id="ARBA00023136"/>
    </source>
</evidence>
<dbReference type="InterPro" id="IPR003594">
    <property type="entry name" value="HATPase_dom"/>
</dbReference>
<dbReference type="SUPFAM" id="SSF158472">
    <property type="entry name" value="HAMP domain-like"/>
    <property type="match status" value="1"/>
</dbReference>
<keyword evidence="7 14" id="KW-0812">Transmembrane</keyword>
<evidence type="ECO:0000256" key="2">
    <source>
        <dbReference type="ARBA" id="ARBA00004651"/>
    </source>
</evidence>
<dbReference type="RefSeq" id="WP_077996778.1">
    <property type="nucleotide sequence ID" value="NZ_CP019655.1"/>
</dbReference>
<dbReference type="GO" id="GO:0000155">
    <property type="term" value="F:phosphorelay sensor kinase activity"/>
    <property type="evidence" value="ECO:0007669"/>
    <property type="project" value="InterPro"/>
</dbReference>
<dbReference type="EC" id="2.7.13.3" evidence="3"/>
<sequence>MLQKLKNVNIKWQLVSYILISNLLTAALLLITFLTFQLQEKGILWTILIVLAVLMLSVVVGYKAARTVQRKLDQLQEAMLEVSKGNFSSRIKVQSSDPFNDIEQVFNVMAKSMEQRVQMLQKLGEKSSLSEQETKQEAIMEERRRLARDLHDTVSQELFAIHMSASSLPKICEVNPRGAEHVMQQLIQMSHHAQKQMRGLISQLRPIELNGSTLEEAIGRWFPEYCRANELQGHLEVELNEPMSEPIEQQLFLIIQEGMANIVKHAAASEVYLSIHELEHQYVMQLQDNGHGFEQKSVTSASHGLATMRERSEKLGGTTEIISKQGAGTRVKVQIPKFPEHVEG</sequence>
<dbReference type="GO" id="GO:0005886">
    <property type="term" value="C:plasma membrane"/>
    <property type="evidence" value="ECO:0007669"/>
    <property type="project" value="UniProtKB-SubCell"/>
</dbReference>
<feature type="domain" description="HAMP" evidence="16">
    <location>
        <begin position="66"/>
        <end position="118"/>
    </location>
</feature>
<evidence type="ECO:0000256" key="5">
    <source>
        <dbReference type="ARBA" id="ARBA00022553"/>
    </source>
</evidence>
<dbReference type="PANTHER" id="PTHR24421">
    <property type="entry name" value="NITRATE/NITRITE SENSOR PROTEIN NARX-RELATED"/>
    <property type="match status" value="1"/>
</dbReference>
<proteinExistence type="predicted"/>
<accession>A0A2L1TWC5</accession>
<dbReference type="GeneID" id="64217601"/>
<dbReference type="Gene3D" id="1.20.5.1930">
    <property type="match status" value="1"/>
</dbReference>
<evidence type="ECO:0000256" key="14">
    <source>
        <dbReference type="SAM" id="Phobius"/>
    </source>
</evidence>
<keyword evidence="8" id="KW-0547">Nucleotide-binding</keyword>
<dbReference type="Pfam" id="PF00672">
    <property type="entry name" value="HAMP"/>
    <property type="match status" value="1"/>
</dbReference>
<comment type="subcellular location">
    <subcellularLocation>
        <location evidence="2">Cell membrane</location>
        <topology evidence="2">Multi-pass membrane protein</topology>
    </subcellularLocation>
</comment>
<keyword evidence="6 17" id="KW-0808">Transferase</keyword>
<evidence type="ECO:0000256" key="8">
    <source>
        <dbReference type="ARBA" id="ARBA00022741"/>
    </source>
</evidence>
<evidence type="ECO:0000256" key="9">
    <source>
        <dbReference type="ARBA" id="ARBA00022777"/>
    </source>
</evidence>
<evidence type="ECO:0000256" key="10">
    <source>
        <dbReference type="ARBA" id="ARBA00022840"/>
    </source>
</evidence>
<evidence type="ECO:0000313" key="18">
    <source>
        <dbReference type="Proteomes" id="UP000239833"/>
    </source>
</evidence>
<dbReference type="PROSITE" id="PS50885">
    <property type="entry name" value="HAMP"/>
    <property type="match status" value="1"/>
</dbReference>
<evidence type="ECO:0000256" key="6">
    <source>
        <dbReference type="ARBA" id="ARBA00022679"/>
    </source>
</evidence>
<dbReference type="InterPro" id="IPR036890">
    <property type="entry name" value="HATPase_C_sf"/>
</dbReference>